<keyword evidence="7 14" id="KW-0378">Hydrolase</keyword>
<sequence length="311" mass="32496">MEDNSITIIKSVILGFIQGVTEFLPVSSSGHLVILQSLLGMSEPQILFDVMLHIGTLAAIAAVFGKDINGLLRTAFRMISMRALDDEPGGRMLIAIAAGCVPTAVIGVLFAEQFEHLFSSMTAAGVGLLITGFILMSTAWKKKQTQDAQENAHQTALPVGENCVGARRAVPACEESSQLTQHVSVLQALIIGTAQGIAIAPGVSRSGATIAVALLLGVPRELAARFSFLLAIPAILGALAFEVKDTIGGAPIDSQSPGIAATVSGTIIAAITGIIALLLLLRIVKNGRISLFAYYCWALGILAIALDIMRV</sequence>
<evidence type="ECO:0000256" key="13">
    <source>
        <dbReference type="ARBA" id="ARBA00047594"/>
    </source>
</evidence>
<proteinExistence type="inferred from homology"/>
<comment type="miscellaneous">
    <text evidence="14">Bacitracin is thought to be involved in the inhibition of peptidoglycan synthesis by sequestering undecaprenyl diphosphate, thereby reducing the pool of lipid carrier available.</text>
</comment>
<name>A0A419F0Z1_9BACT</name>
<evidence type="ECO:0000256" key="7">
    <source>
        <dbReference type="ARBA" id="ARBA00022801"/>
    </source>
</evidence>
<accession>A0A419F0Z1</accession>
<dbReference type="GO" id="GO:0046677">
    <property type="term" value="P:response to antibiotic"/>
    <property type="evidence" value="ECO:0007669"/>
    <property type="project" value="UniProtKB-UniRule"/>
</dbReference>
<comment type="catalytic activity">
    <reaction evidence="13 14">
        <text>di-trans,octa-cis-undecaprenyl diphosphate + H2O = di-trans,octa-cis-undecaprenyl phosphate + phosphate + H(+)</text>
        <dbReference type="Rhea" id="RHEA:28094"/>
        <dbReference type="ChEBI" id="CHEBI:15377"/>
        <dbReference type="ChEBI" id="CHEBI:15378"/>
        <dbReference type="ChEBI" id="CHEBI:43474"/>
        <dbReference type="ChEBI" id="CHEBI:58405"/>
        <dbReference type="ChEBI" id="CHEBI:60392"/>
        <dbReference type="EC" id="3.6.1.27"/>
    </reaction>
</comment>
<protein>
    <recommendedName>
        <fullName evidence="4 14">Undecaprenyl-diphosphatase</fullName>
        <ecNumber evidence="3 14">3.6.1.27</ecNumber>
    </recommendedName>
    <alternativeName>
        <fullName evidence="12 14">Bacitracin resistance protein</fullName>
    </alternativeName>
    <alternativeName>
        <fullName evidence="11 14">Undecaprenyl pyrophosphate phosphatase</fullName>
    </alternativeName>
</protein>
<evidence type="ECO:0000256" key="11">
    <source>
        <dbReference type="ARBA" id="ARBA00032707"/>
    </source>
</evidence>
<evidence type="ECO:0000256" key="10">
    <source>
        <dbReference type="ARBA" id="ARBA00023251"/>
    </source>
</evidence>
<dbReference type="GO" id="GO:0005886">
    <property type="term" value="C:plasma membrane"/>
    <property type="evidence" value="ECO:0007669"/>
    <property type="project" value="UniProtKB-SubCell"/>
</dbReference>
<dbReference type="GO" id="GO:0008360">
    <property type="term" value="P:regulation of cell shape"/>
    <property type="evidence" value="ECO:0007669"/>
    <property type="project" value="UniProtKB-KW"/>
</dbReference>
<evidence type="ECO:0000256" key="14">
    <source>
        <dbReference type="HAMAP-Rule" id="MF_01006"/>
    </source>
</evidence>
<evidence type="ECO:0000256" key="4">
    <source>
        <dbReference type="ARBA" id="ARBA00021581"/>
    </source>
</evidence>
<feature type="transmembrane region" description="Helical" evidence="14">
    <location>
        <begin position="12"/>
        <end position="34"/>
    </location>
</feature>
<gene>
    <name evidence="14" type="primary">uppP</name>
    <name evidence="15" type="ORF">C4532_07090</name>
</gene>
<evidence type="ECO:0000256" key="8">
    <source>
        <dbReference type="ARBA" id="ARBA00022989"/>
    </source>
</evidence>
<organism evidence="15 16">
    <name type="scientific">Candidatus Abyssobacteria bacterium SURF_17</name>
    <dbReference type="NCBI Taxonomy" id="2093361"/>
    <lineage>
        <taxon>Bacteria</taxon>
        <taxon>Pseudomonadati</taxon>
        <taxon>Candidatus Hydrogenedentota</taxon>
        <taxon>Candidatus Abyssobacteria</taxon>
    </lineage>
</organism>
<keyword evidence="14" id="KW-0133">Cell shape</keyword>
<reference evidence="15 16" key="1">
    <citation type="journal article" date="2017" name="ISME J.">
        <title>Energy and carbon metabolisms in a deep terrestrial subsurface fluid microbial community.</title>
        <authorList>
            <person name="Momper L."/>
            <person name="Jungbluth S.P."/>
            <person name="Lee M.D."/>
            <person name="Amend J.P."/>
        </authorList>
    </citation>
    <scope>NUCLEOTIDE SEQUENCE [LARGE SCALE GENOMIC DNA]</scope>
    <source>
        <strain evidence="15">SURF_17</strain>
    </source>
</reference>
<keyword evidence="10 14" id="KW-0046">Antibiotic resistance</keyword>
<keyword evidence="14" id="KW-0961">Cell wall biogenesis/degradation</keyword>
<evidence type="ECO:0000313" key="15">
    <source>
        <dbReference type="EMBL" id="RJP71705.1"/>
    </source>
</evidence>
<evidence type="ECO:0000256" key="3">
    <source>
        <dbReference type="ARBA" id="ARBA00012374"/>
    </source>
</evidence>
<keyword evidence="8 14" id="KW-1133">Transmembrane helix</keyword>
<dbReference type="InterPro" id="IPR003824">
    <property type="entry name" value="UppP"/>
</dbReference>
<evidence type="ECO:0000256" key="1">
    <source>
        <dbReference type="ARBA" id="ARBA00004651"/>
    </source>
</evidence>
<comment type="subcellular location">
    <subcellularLocation>
        <location evidence="1 14">Cell membrane</location>
        <topology evidence="1 14">Multi-pass membrane protein</topology>
    </subcellularLocation>
</comment>
<evidence type="ECO:0000256" key="6">
    <source>
        <dbReference type="ARBA" id="ARBA00022692"/>
    </source>
</evidence>
<feature type="transmembrane region" description="Helical" evidence="14">
    <location>
        <begin position="89"/>
        <end position="111"/>
    </location>
</feature>
<dbReference type="EMBL" id="QZKI01000055">
    <property type="protein sequence ID" value="RJP71705.1"/>
    <property type="molecule type" value="Genomic_DNA"/>
</dbReference>
<dbReference type="PANTHER" id="PTHR30622:SF2">
    <property type="entry name" value="UNDECAPRENYL-DIPHOSPHATASE"/>
    <property type="match status" value="1"/>
</dbReference>
<feature type="transmembrane region" description="Helical" evidence="14">
    <location>
        <begin position="261"/>
        <end position="284"/>
    </location>
</feature>
<feature type="transmembrane region" description="Helical" evidence="14">
    <location>
        <begin position="222"/>
        <end position="241"/>
    </location>
</feature>
<keyword evidence="5 14" id="KW-1003">Cell membrane</keyword>
<comment type="function">
    <text evidence="14">Catalyzes the dephosphorylation of undecaprenyl diphosphate (UPP). Confers resistance to bacitracin.</text>
</comment>
<comment type="similarity">
    <text evidence="2 14">Belongs to the UppP family.</text>
</comment>
<comment type="caution">
    <text evidence="15">The sequence shown here is derived from an EMBL/GenBank/DDBJ whole genome shotgun (WGS) entry which is preliminary data.</text>
</comment>
<feature type="transmembrane region" description="Helical" evidence="14">
    <location>
        <begin position="291"/>
        <end position="309"/>
    </location>
</feature>
<dbReference type="Pfam" id="PF02673">
    <property type="entry name" value="BacA"/>
    <property type="match status" value="1"/>
</dbReference>
<dbReference type="HAMAP" id="MF_01006">
    <property type="entry name" value="Undec_diphosphatase"/>
    <property type="match status" value="1"/>
</dbReference>
<dbReference type="Proteomes" id="UP000285961">
    <property type="component" value="Unassembled WGS sequence"/>
</dbReference>
<dbReference type="AlphaFoldDB" id="A0A419F0Z1"/>
<feature type="transmembrane region" description="Helical" evidence="14">
    <location>
        <begin position="46"/>
        <end position="68"/>
    </location>
</feature>
<evidence type="ECO:0000256" key="9">
    <source>
        <dbReference type="ARBA" id="ARBA00023136"/>
    </source>
</evidence>
<keyword evidence="6 14" id="KW-0812">Transmembrane</keyword>
<evidence type="ECO:0000313" key="16">
    <source>
        <dbReference type="Proteomes" id="UP000285961"/>
    </source>
</evidence>
<dbReference type="PANTHER" id="PTHR30622">
    <property type="entry name" value="UNDECAPRENYL-DIPHOSPHATASE"/>
    <property type="match status" value="1"/>
</dbReference>
<dbReference type="GO" id="GO:0009252">
    <property type="term" value="P:peptidoglycan biosynthetic process"/>
    <property type="evidence" value="ECO:0007669"/>
    <property type="project" value="UniProtKB-KW"/>
</dbReference>
<dbReference type="EC" id="3.6.1.27" evidence="3 14"/>
<evidence type="ECO:0000256" key="12">
    <source>
        <dbReference type="ARBA" id="ARBA00032932"/>
    </source>
</evidence>
<dbReference type="GO" id="GO:0071555">
    <property type="term" value="P:cell wall organization"/>
    <property type="evidence" value="ECO:0007669"/>
    <property type="project" value="UniProtKB-KW"/>
</dbReference>
<dbReference type="GO" id="GO:0050380">
    <property type="term" value="F:undecaprenyl-diphosphatase activity"/>
    <property type="evidence" value="ECO:0007669"/>
    <property type="project" value="UniProtKB-UniRule"/>
</dbReference>
<evidence type="ECO:0000256" key="5">
    <source>
        <dbReference type="ARBA" id="ARBA00022475"/>
    </source>
</evidence>
<feature type="transmembrane region" description="Helical" evidence="14">
    <location>
        <begin position="117"/>
        <end position="136"/>
    </location>
</feature>
<keyword evidence="14" id="KW-0573">Peptidoglycan synthesis</keyword>
<keyword evidence="9 14" id="KW-0472">Membrane</keyword>
<evidence type="ECO:0000256" key="2">
    <source>
        <dbReference type="ARBA" id="ARBA00010621"/>
    </source>
</evidence>